<dbReference type="Pfam" id="PF01602">
    <property type="entry name" value="Adaptin_N"/>
    <property type="match status" value="1"/>
</dbReference>
<dbReference type="EMBL" id="QEAM01000246">
    <property type="protein sequence ID" value="TPX42933.1"/>
    <property type="molecule type" value="Genomic_DNA"/>
</dbReference>
<evidence type="ECO:0000256" key="7">
    <source>
        <dbReference type="ARBA" id="ARBA00023136"/>
    </source>
</evidence>
<dbReference type="Gene3D" id="1.25.10.10">
    <property type="entry name" value="Leucine-rich Repeat Variant"/>
    <property type="match status" value="1"/>
</dbReference>
<comment type="caution">
    <text evidence="12">The sequence shown here is derived from an EMBL/GenBank/DDBJ whole genome shotgun (WGS) entry which is preliminary data.</text>
</comment>
<dbReference type="Proteomes" id="UP000317494">
    <property type="component" value="Unassembled WGS sequence"/>
</dbReference>
<evidence type="ECO:0000256" key="3">
    <source>
        <dbReference type="ARBA" id="ARBA00015717"/>
    </source>
</evidence>
<evidence type="ECO:0000256" key="10">
    <source>
        <dbReference type="SAM" id="MobiDB-lite"/>
    </source>
</evidence>
<evidence type="ECO:0000256" key="4">
    <source>
        <dbReference type="ARBA" id="ARBA00022448"/>
    </source>
</evidence>
<dbReference type="EMBL" id="QEAN01000139">
    <property type="protein sequence ID" value="TPX46299.1"/>
    <property type="molecule type" value="Genomic_DNA"/>
</dbReference>
<feature type="domain" description="Clathrin/coatomer adaptor adaptin-like N-terminal" evidence="11">
    <location>
        <begin position="20"/>
        <end position="594"/>
    </location>
</feature>
<comment type="subcellular location">
    <subcellularLocation>
        <location evidence="1">Cytoplasmic vesicle</location>
        <location evidence="1">Clathrin-coated vesicle membrane</location>
        <topology evidence="1">Peripheral membrane protein</topology>
        <orientation evidence="1">Cytoplasmic side</orientation>
    </subcellularLocation>
</comment>
<evidence type="ECO:0000313" key="12">
    <source>
        <dbReference type="EMBL" id="TPX42933.1"/>
    </source>
</evidence>
<dbReference type="SUPFAM" id="SSF48371">
    <property type="entry name" value="ARM repeat"/>
    <property type="match status" value="1"/>
</dbReference>
<organism evidence="12 15">
    <name type="scientific">Synchytrium endobioticum</name>
    <dbReference type="NCBI Taxonomy" id="286115"/>
    <lineage>
        <taxon>Eukaryota</taxon>
        <taxon>Fungi</taxon>
        <taxon>Fungi incertae sedis</taxon>
        <taxon>Chytridiomycota</taxon>
        <taxon>Chytridiomycota incertae sedis</taxon>
        <taxon>Chytridiomycetes</taxon>
        <taxon>Synchytriales</taxon>
        <taxon>Synchytriaceae</taxon>
        <taxon>Synchytrium</taxon>
    </lineage>
</organism>
<evidence type="ECO:0000259" key="11">
    <source>
        <dbReference type="Pfam" id="PF01602"/>
    </source>
</evidence>
<evidence type="ECO:0000313" key="13">
    <source>
        <dbReference type="EMBL" id="TPX46299.1"/>
    </source>
</evidence>
<dbReference type="InterPro" id="IPR011989">
    <property type="entry name" value="ARM-like"/>
</dbReference>
<sequence>MFEKTLTDLIRGLRAHKRNEAEYIASCLEEIRQQVRRNDPDIKAMAVSKLAHLHMLGYDMGWASFHIIEVMSSPKLAYKKIGYAAAQQSFRQDTDVLMLCTNLIKKDLSSNNYMETAVALGGLAMIVTPDLGRDLTSELIAMLNHSRPYIRKRVILVLYKVFLKYPEALRMAFPRLKEKLDDPDPSVVSSVIGVICELARKNPRNYLPLAPQLYSLLTNSLNNWMLIKIIKLFAALAPIEPRLVKKLIPPITNLIQTTPAVSLLYECVLTLITGGMILPPSDDPEVERHELSLTNLCVTKLKAFVEDPDQNLKYLGLYALSKLLPIRPKAVADHRDVVIRCLDDGDVSIRIRALDLVSGMVTQDTLVDIVRKLLTHVLPPPPTEDQSLQRQQYFCSIGPAELAYRQEVVNRIITICSRDTYANITNFEWYIDILARLVSAPNIKAGSSIGEQMLDVVIRVPEAIEHAVHVCNTLIVDDNLIASVDTELNNIDVLYAVAWICGEYCMFLSQPTAVLRQMLVPAVKRLAASIQAIYIHNALKIYSYWINSHSAKEVSIDDVKNITNMTLEGFAIFTTSMDLEVQERACTYHAVLTLASKALSSDRSMPPVLAELSRLFYGEIKPVNPKAQKRVPIPQGLDLDQWIHPPPPEAISAQETTTLEIYACLDSASSKGYQELIEDDETIEIRRRQRYEQRKMDPFYIPPLNNASTSIAMPVNDDLLDVDSIPIVKLNLDNVSGGLLDDLNNQRARPKKLKKTSKKGTKENFPAGPAVPKKSYNVNRDADMPEGVNCDRDEEEIKHDNERNRRQDPDWRVHEIDLLAPESSNGFVDINSEISIRRDLASVKAFAAPEVRKKKKKKNREPENKEKPTKERIKNGSESFTENPLAVEVTRKLKKKRTPVIAAPAPSSATSLHPVLESSNRTSNEPLSSPSRPPDTPAIPEKRDRSLAKVIYSDSNICINADWQPTNSCDTNPSSIPIDVSFAITNTSPGLISSVEFHFKFPANIRFGNGNSSNSLKVNGFVSSRHETYLDFSLDIVVEDTGKACLGATVDSEVVYKFGNTAQQCTFNLALPPTINLIPIDQATSELFTSLLSNSSLFTYTASTQFAITSSSQFTAIATTLAKYLRLHVVETVGSGVSIIAKTHYSSSQNDGWIAGLIKLRPKPVKASNKEVIISGNRAGVVAVELKGSDRALVDAVLDEVGEFSSTLE</sequence>
<accession>A0A507CUU4</accession>
<dbReference type="GO" id="GO:0010008">
    <property type="term" value="C:endosome membrane"/>
    <property type="evidence" value="ECO:0007669"/>
    <property type="project" value="TreeGrafter"/>
</dbReference>
<feature type="compositionally biased region" description="Polar residues" evidence="10">
    <location>
        <begin position="907"/>
        <end position="930"/>
    </location>
</feature>
<name>A0A507CUU4_9FUNG</name>
<comment type="similarity">
    <text evidence="2">Belongs to the adaptor complexes large subunit family.</text>
</comment>
<protein>
    <recommendedName>
        <fullName evidence="3">AP-3 complex subunit delta</fullName>
    </recommendedName>
    <alternativeName>
        <fullName evidence="9">Adaptor-related protein complex 3 subunit delta</fullName>
    </alternativeName>
    <alternativeName>
        <fullName evidence="8">Delta-adaptin 3</fullName>
    </alternativeName>
</protein>
<evidence type="ECO:0000313" key="15">
    <source>
        <dbReference type="Proteomes" id="UP000320475"/>
    </source>
</evidence>
<feature type="region of interest" description="Disordered" evidence="10">
    <location>
        <begin position="739"/>
        <end position="808"/>
    </location>
</feature>
<feature type="compositionally biased region" description="Basic and acidic residues" evidence="10">
    <location>
        <begin position="860"/>
        <end position="875"/>
    </location>
</feature>
<feature type="compositionally biased region" description="Basic and acidic residues" evidence="10">
    <location>
        <begin position="789"/>
        <end position="808"/>
    </location>
</feature>
<dbReference type="Proteomes" id="UP000320475">
    <property type="component" value="Unassembled WGS sequence"/>
</dbReference>
<dbReference type="InterPro" id="IPR017105">
    <property type="entry name" value="AP3_complex_dsu"/>
</dbReference>
<evidence type="ECO:0000256" key="6">
    <source>
        <dbReference type="ARBA" id="ARBA00022927"/>
    </source>
</evidence>
<keyword evidence="14" id="KW-1185">Reference proteome</keyword>
<evidence type="ECO:0000256" key="5">
    <source>
        <dbReference type="ARBA" id="ARBA00022737"/>
    </source>
</evidence>
<evidence type="ECO:0000313" key="14">
    <source>
        <dbReference type="Proteomes" id="UP000317494"/>
    </source>
</evidence>
<dbReference type="PANTHER" id="PTHR22781">
    <property type="entry name" value="DELTA ADAPTIN-RELATED"/>
    <property type="match status" value="1"/>
</dbReference>
<keyword evidence="5" id="KW-0677">Repeat</keyword>
<dbReference type="GO" id="GO:0030123">
    <property type="term" value="C:AP-3 adaptor complex"/>
    <property type="evidence" value="ECO:0007669"/>
    <property type="project" value="InterPro"/>
</dbReference>
<dbReference type="VEuPathDB" id="FungiDB:SeMB42_g03760"/>
<proteinExistence type="inferred from homology"/>
<gene>
    <name evidence="12" type="ORF">SeLEV6574_g05332</name>
    <name evidence="13" type="ORF">SeMB42_g03760</name>
</gene>
<dbReference type="InterPro" id="IPR016024">
    <property type="entry name" value="ARM-type_fold"/>
</dbReference>
<feature type="region of interest" description="Disordered" evidence="10">
    <location>
        <begin position="894"/>
        <end position="940"/>
    </location>
</feature>
<dbReference type="FunFam" id="1.25.10.10:FF:000251">
    <property type="entry name" value="AP-3 complex subunit delta"/>
    <property type="match status" value="1"/>
</dbReference>
<evidence type="ECO:0000256" key="1">
    <source>
        <dbReference type="ARBA" id="ARBA00004145"/>
    </source>
</evidence>
<dbReference type="GO" id="GO:0030665">
    <property type="term" value="C:clathrin-coated vesicle membrane"/>
    <property type="evidence" value="ECO:0007669"/>
    <property type="project" value="UniProtKB-SubCell"/>
</dbReference>
<dbReference type="AlphaFoldDB" id="A0A507CUU4"/>
<evidence type="ECO:0000256" key="2">
    <source>
        <dbReference type="ARBA" id="ARBA00006613"/>
    </source>
</evidence>
<keyword evidence="4" id="KW-0813">Transport</keyword>
<keyword evidence="6" id="KW-0653">Protein transport</keyword>
<dbReference type="PANTHER" id="PTHR22781:SF12">
    <property type="entry name" value="AP-3 COMPLEX SUBUNIT DELTA-1"/>
    <property type="match status" value="1"/>
</dbReference>
<dbReference type="InterPro" id="IPR002553">
    <property type="entry name" value="Clathrin/coatomer_adapt-like_N"/>
</dbReference>
<evidence type="ECO:0000256" key="8">
    <source>
        <dbReference type="ARBA" id="ARBA00076742"/>
    </source>
</evidence>
<dbReference type="GO" id="GO:0006623">
    <property type="term" value="P:protein targeting to vacuole"/>
    <property type="evidence" value="ECO:0007669"/>
    <property type="project" value="TreeGrafter"/>
</dbReference>
<dbReference type="GO" id="GO:0006896">
    <property type="term" value="P:Golgi to vacuole transport"/>
    <property type="evidence" value="ECO:0007669"/>
    <property type="project" value="TreeGrafter"/>
</dbReference>
<dbReference type="OrthoDB" id="10264595at2759"/>
<dbReference type="STRING" id="286115.A0A507CUU4"/>
<feature type="compositionally biased region" description="Basic residues" evidence="10">
    <location>
        <begin position="748"/>
        <end position="759"/>
    </location>
</feature>
<reference evidence="14 15" key="1">
    <citation type="journal article" date="2019" name="Sci. Rep.">
        <title>Comparative genomics of chytrid fungi reveal insights into the obligate biotrophic and pathogenic lifestyle of Synchytrium endobioticum.</title>
        <authorList>
            <person name="van de Vossenberg B.T.L.H."/>
            <person name="Warris S."/>
            <person name="Nguyen H.D.T."/>
            <person name="van Gent-Pelzer M.P.E."/>
            <person name="Joly D.L."/>
            <person name="van de Geest H.C."/>
            <person name="Bonants P.J.M."/>
            <person name="Smith D.S."/>
            <person name="Levesque C.A."/>
            <person name="van der Lee T.A.J."/>
        </authorList>
    </citation>
    <scope>NUCLEOTIDE SEQUENCE [LARGE SCALE GENOMIC DNA]</scope>
    <source>
        <strain evidence="12 15">LEV6574</strain>
        <strain evidence="13 14">MB42</strain>
    </source>
</reference>
<feature type="region of interest" description="Disordered" evidence="10">
    <location>
        <begin position="850"/>
        <end position="880"/>
    </location>
</feature>
<keyword evidence="7" id="KW-0472">Membrane</keyword>
<evidence type="ECO:0000256" key="9">
    <source>
        <dbReference type="ARBA" id="ARBA00083145"/>
    </source>
</evidence>